<dbReference type="InterPro" id="IPR011727">
    <property type="entry name" value="CHP02117"/>
</dbReference>
<dbReference type="Proteomes" id="UP000316008">
    <property type="component" value="Unassembled WGS sequence"/>
</dbReference>
<dbReference type="OrthoDB" id="211174at2"/>
<comment type="caution">
    <text evidence="2">The sequence shown here is derived from an EMBL/GenBank/DDBJ whole genome shotgun (WGS) entry which is preliminary data.</text>
</comment>
<gene>
    <name evidence="2" type="ORF">FO442_08895</name>
</gene>
<feature type="transmembrane region" description="Helical" evidence="1">
    <location>
        <begin position="12"/>
        <end position="33"/>
    </location>
</feature>
<organism evidence="2 3">
    <name type="scientific">Fluviicola chungangensis</name>
    <dbReference type="NCBI Taxonomy" id="2597671"/>
    <lineage>
        <taxon>Bacteria</taxon>
        <taxon>Pseudomonadati</taxon>
        <taxon>Bacteroidota</taxon>
        <taxon>Flavobacteriia</taxon>
        <taxon>Flavobacteriales</taxon>
        <taxon>Crocinitomicaceae</taxon>
        <taxon>Fluviicola</taxon>
    </lineage>
</organism>
<keyword evidence="1" id="KW-0472">Membrane</keyword>
<proteinExistence type="predicted"/>
<evidence type="ECO:0000256" key="1">
    <source>
        <dbReference type="SAM" id="Phobius"/>
    </source>
</evidence>
<protein>
    <submittedName>
        <fullName evidence="2">TIGR02117 family protein</fullName>
    </submittedName>
</protein>
<keyword evidence="3" id="KW-1185">Reference proteome</keyword>
<dbReference type="Pfam" id="PF09601">
    <property type="entry name" value="DUF2459"/>
    <property type="match status" value="1"/>
</dbReference>
<accession>A0A556N1C2</accession>
<sequence length="227" mass="26269">MKKFGSTLFKSLRVFVELLFAFISLYILIFLFISPFSIPAEDTNDPKTETIYLSTNGIHSDVILPIHHPLKDWEKTLNLEKGLAVDTFQTHLKFGWGDKNFFMKTKEWSDMEVGTVVNTVFGRGPGAMHLILCTPKDLDRSSMIELHLTKDQYRRLCTFIHCSFQFVNGKAQAIENHPYGTYDFFFDSTIEYNMTYTCNTWTNNALKHAGQKACVWTPFKDPIFSKY</sequence>
<reference evidence="2 3" key="1">
    <citation type="submission" date="2019-07" db="EMBL/GenBank/DDBJ databases">
        <authorList>
            <person name="Huq M.A."/>
        </authorList>
    </citation>
    <scope>NUCLEOTIDE SEQUENCE [LARGE SCALE GENOMIC DNA]</scope>
    <source>
        <strain evidence="2 3">MAH-3</strain>
    </source>
</reference>
<name>A0A556N1C2_9FLAO</name>
<keyword evidence="1" id="KW-0812">Transmembrane</keyword>
<dbReference type="RefSeq" id="WP_144332808.1">
    <property type="nucleotide sequence ID" value="NZ_VLPL01000003.1"/>
</dbReference>
<evidence type="ECO:0000313" key="2">
    <source>
        <dbReference type="EMBL" id="TSJ45853.1"/>
    </source>
</evidence>
<keyword evidence="1" id="KW-1133">Transmembrane helix</keyword>
<dbReference type="AlphaFoldDB" id="A0A556N1C2"/>
<dbReference type="EMBL" id="VLPL01000003">
    <property type="protein sequence ID" value="TSJ45853.1"/>
    <property type="molecule type" value="Genomic_DNA"/>
</dbReference>
<dbReference type="NCBIfam" id="TIGR02117">
    <property type="entry name" value="chp_urease_rgn"/>
    <property type="match status" value="1"/>
</dbReference>
<evidence type="ECO:0000313" key="3">
    <source>
        <dbReference type="Proteomes" id="UP000316008"/>
    </source>
</evidence>